<keyword evidence="1" id="KW-1185">Reference proteome</keyword>
<dbReference type="Proteomes" id="UP000887574">
    <property type="component" value="Unplaced"/>
</dbReference>
<dbReference type="WBParaSite" id="jg9026">
    <property type="protein sequence ID" value="jg9026"/>
    <property type="gene ID" value="jg9026"/>
</dbReference>
<reference evidence="2" key="1">
    <citation type="submission" date="2022-11" db="UniProtKB">
        <authorList>
            <consortium name="WormBaseParasite"/>
        </authorList>
    </citation>
    <scope>IDENTIFICATION</scope>
</reference>
<protein>
    <submittedName>
        <fullName evidence="2">Uncharacterized protein</fullName>
    </submittedName>
</protein>
<evidence type="ECO:0000313" key="1">
    <source>
        <dbReference type="Proteomes" id="UP000887574"/>
    </source>
</evidence>
<dbReference type="AlphaFoldDB" id="A0A915ESI2"/>
<organism evidence="1 2">
    <name type="scientific">Ditylenchus dipsaci</name>
    <dbReference type="NCBI Taxonomy" id="166011"/>
    <lineage>
        <taxon>Eukaryota</taxon>
        <taxon>Metazoa</taxon>
        <taxon>Ecdysozoa</taxon>
        <taxon>Nematoda</taxon>
        <taxon>Chromadorea</taxon>
        <taxon>Rhabditida</taxon>
        <taxon>Tylenchina</taxon>
        <taxon>Tylenchomorpha</taxon>
        <taxon>Sphaerularioidea</taxon>
        <taxon>Anguinidae</taxon>
        <taxon>Anguininae</taxon>
        <taxon>Ditylenchus</taxon>
    </lineage>
</organism>
<name>A0A915ESI2_9BILA</name>
<sequence>MPRKSNGSLLLHDRCACRSSLTPHEHLSEMNEWPEIQSSQWSKKRQFNVDDSAAILSAADVKNYSIAEVWSMQCKCRLEESEISRQSPTPKFLTR</sequence>
<evidence type="ECO:0000313" key="2">
    <source>
        <dbReference type="WBParaSite" id="jg9026"/>
    </source>
</evidence>
<accession>A0A915ESI2</accession>
<proteinExistence type="predicted"/>